<keyword evidence="2" id="KW-0812">Transmembrane</keyword>
<keyword evidence="2" id="KW-1133">Transmembrane helix</keyword>
<dbReference type="Gene3D" id="2.120.10.30">
    <property type="entry name" value="TolB, C-terminal domain"/>
    <property type="match status" value="2"/>
</dbReference>
<dbReference type="Pfam" id="PF00930">
    <property type="entry name" value="DPPIV_N"/>
    <property type="match status" value="1"/>
</dbReference>
<keyword evidence="2" id="KW-0472">Membrane</keyword>
<keyword evidence="1" id="KW-0378">Hydrolase</keyword>
<organism evidence="5 6">
    <name type="scientific">Colwellia echini</name>
    <dbReference type="NCBI Taxonomy" id="1982103"/>
    <lineage>
        <taxon>Bacteria</taxon>
        <taxon>Pseudomonadati</taxon>
        <taxon>Pseudomonadota</taxon>
        <taxon>Gammaproteobacteria</taxon>
        <taxon>Alteromonadales</taxon>
        <taxon>Colwelliaceae</taxon>
        <taxon>Colwellia</taxon>
    </lineage>
</organism>
<evidence type="ECO:0000256" key="1">
    <source>
        <dbReference type="ARBA" id="ARBA00022801"/>
    </source>
</evidence>
<dbReference type="SUPFAM" id="SSF82171">
    <property type="entry name" value="DPP6 N-terminal domain-like"/>
    <property type="match status" value="1"/>
</dbReference>
<dbReference type="Pfam" id="PF00326">
    <property type="entry name" value="Peptidase_S9"/>
    <property type="match status" value="1"/>
</dbReference>
<dbReference type="EMBL" id="PJAI02000008">
    <property type="protein sequence ID" value="TYK65719.1"/>
    <property type="molecule type" value="Genomic_DNA"/>
</dbReference>
<feature type="domain" description="Peptidase S9 prolyl oligopeptidase catalytic" evidence="3">
    <location>
        <begin position="494"/>
        <end position="697"/>
    </location>
</feature>
<keyword evidence="6" id="KW-1185">Reference proteome</keyword>
<evidence type="ECO:0000259" key="4">
    <source>
        <dbReference type="Pfam" id="PF00930"/>
    </source>
</evidence>
<proteinExistence type="predicted"/>
<reference evidence="5 6" key="1">
    <citation type="submission" date="2019-08" db="EMBL/GenBank/DDBJ databases">
        <title>Microbe sample from Colwellia echini.</title>
        <authorList>
            <person name="Christiansen L."/>
            <person name="Pathiraja D."/>
            <person name="Schultz-Johansen M."/>
            <person name="Choi I.-G."/>
            <person name="Stougaard P."/>
        </authorList>
    </citation>
    <scope>NUCLEOTIDE SEQUENCE [LARGE SCALE GENOMIC DNA]</scope>
    <source>
        <strain evidence="5 6">A3</strain>
    </source>
</reference>
<evidence type="ECO:0000313" key="5">
    <source>
        <dbReference type="EMBL" id="TYK65719.1"/>
    </source>
</evidence>
<dbReference type="PANTHER" id="PTHR42776">
    <property type="entry name" value="SERINE PEPTIDASE S9 FAMILY MEMBER"/>
    <property type="match status" value="1"/>
</dbReference>
<feature type="domain" description="Dipeptidylpeptidase IV N-terminal" evidence="4">
    <location>
        <begin position="71"/>
        <end position="177"/>
    </location>
</feature>
<dbReference type="Gene3D" id="3.40.50.1820">
    <property type="entry name" value="alpha/beta hydrolase"/>
    <property type="match status" value="1"/>
</dbReference>
<sequence>MKKKLNNLKKAIKVKLPFNINLLLMTKLILVIGVVNYSVAMAEETKNTKATSNSVTAENLATLQSISQAQVSPSGEFVAFTRSVPREIYVEKDGKNWSELYLVNNQGEERAFVTGKVNIKNIQWSKDGTLIYFLAKMHEEKFTALYQIAVDGGQAQKAITLTDTNINQYAVSSDNKKVALLAKPAKDKADKKLKTLGFKAEVYEEELTNQLLYVTELHSSEKVTTLGNNAIIPEPWPIKGSVSNVHFSPNGEDLLVKTQPTPLVDDKYMKSQWHIVDLASQQIKTSFTTLGKLGNAEFSYDGKYVAILGAKDQHDPALGRLYIANANSGIVANWLPNFNGHVRDFEWANSRNELIFIADIGSQSIIGNLKPGSSDYTTVVDVGAFIASNISISDSDKTVAIRANTALHPNEVFILRGGQHARLTDSNAWLTALPLGKQESITIKARDGIEIGGVLVYPLNYKEGQRYPLIISVHGGPESHVKDGWLTSYASPGQLAAAQNYAVFYPNYRGSTGQGVNYSMLGQNDYAGKEFDDLVDLKNHLVNIGLADDKKVGITGGSYGGYAAAWGATKLTKHFAASVMFVGISNLVSKFGTTDIPNEMHLVHARSYPWEKWQWYLERSPIYWAQQSQTPLLIMHGKADPRVHPAQSMEMYRYMKAQGKTVRLVNYPGESHGNKNAAARYDYNLRLMRWMDNYLKHDNKPMPAHDLPHADNLKTHAKSSASVATQNK</sequence>
<dbReference type="InterPro" id="IPR001375">
    <property type="entry name" value="Peptidase_S9_cat"/>
</dbReference>
<comment type="caution">
    <text evidence="5">The sequence shown here is derived from an EMBL/GenBank/DDBJ whole genome shotgun (WGS) entry which is preliminary data.</text>
</comment>
<dbReference type="SUPFAM" id="SSF53474">
    <property type="entry name" value="alpha/beta-Hydrolases"/>
    <property type="match status" value="1"/>
</dbReference>
<evidence type="ECO:0000259" key="3">
    <source>
        <dbReference type="Pfam" id="PF00326"/>
    </source>
</evidence>
<dbReference type="Proteomes" id="UP000815846">
    <property type="component" value="Unassembled WGS sequence"/>
</dbReference>
<name>A0ABY3MX14_9GAMM</name>
<protein>
    <submittedName>
        <fullName evidence="5">S9 family peptidase</fullName>
    </submittedName>
</protein>
<evidence type="ECO:0000313" key="6">
    <source>
        <dbReference type="Proteomes" id="UP000815846"/>
    </source>
</evidence>
<dbReference type="PANTHER" id="PTHR42776:SF27">
    <property type="entry name" value="DIPEPTIDYL PEPTIDASE FAMILY MEMBER 6"/>
    <property type="match status" value="1"/>
</dbReference>
<dbReference type="InterPro" id="IPR002469">
    <property type="entry name" value="Peptidase_S9B_N"/>
</dbReference>
<dbReference type="InterPro" id="IPR029058">
    <property type="entry name" value="AB_hydrolase_fold"/>
</dbReference>
<accession>A0ABY3MX14</accession>
<gene>
    <name evidence="5" type="ORF">CWS31_008680</name>
</gene>
<feature type="transmembrane region" description="Helical" evidence="2">
    <location>
        <begin position="20"/>
        <end position="39"/>
    </location>
</feature>
<dbReference type="InterPro" id="IPR011042">
    <property type="entry name" value="6-blade_b-propeller_TolB-like"/>
</dbReference>
<evidence type="ECO:0000256" key="2">
    <source>
        <dbReference type="SAM" id="Phobius"/>
    </source>
</evidence>